<dbReference type="SMART" id="SM00243">
    <property type="entry name" value="GAS2"/>
    <property type="match status" value="1"/>
</dbReference>
<dbReference type="GO" id="GO:0008093">
    <property type="term" value="F:cytoskeletal anchor activity"/>
    <property type="evidence" value="ECO:0007669"/>
    <property type="project" value="TreeGrafter"/>
</dbReference>
<dbReference type="PROSITE" id="PS50021">
    <property type="entry name" value="CH"/>
    <property type="match status" value="1"/>
</dbReference>
<keyword evidence="3" id="KW-0206">Cytoskeleton</keyword>
<accession>A0A8J2WU86</accession>
<feature type="region of interest" description="Disordered" evidence="5">
    <location>
        <begin position="668"/>
        <end position="688"/>
    </location>
</feature>
<feature type="domain" description="Calponin-homology (CH)" evidence="6">
    <location>
        <begin position="85"/>
        <end position="258"/>
    </location>
</feature>
<evidence type="ECO:0000313" key="9">
    <source>
        <dbReference type="Proteomes" id="UP000789390"/>
    </source>
</evidence>
<keyword evidence="9" id="KW-1185">Reference proteome</keyword>
<gene>
    <name evidence="8" type="ORF">DGAL_LOCUS15397</name>
</gene>
<dbReference type="GO" id="GO:0051764">
    <property type="term" value="P:actin crosslink formation"/>
    <property type="evidence" value="ECO:0007669"/>
    <property type="project" value="TreeGrafter"/>
</dbReference>
<feature type="region of interest" description="Disordered" evidence="5">
    <location>
        <begin position="541"/>
        <end position="581"/>
    </location>
</feature>
<dbReference type="PROSITE" id="PS51460">
    <property type="entry name" value="GAR"/>
    <property type="match status" value="1"/>
</dbReference>
<organism evidence="8 9">
    <name type="scientific">Daphnia galeata</name>
    <dbReference type="NCBI Taxonomy" id="27404"/>
    <lineage>
        <taxon>Eukaryota</taxon>
        <taxon>Metazoa</taxon>
        <taxon>Ecdysozoa</taxon>
        <taxon>Arthropoda</taxon>
        <taxon>Crustacea</taxon>
        <taxon>Branchiopoda</taxon>
        <taxon>Diplostraca</taxon>
        <taxon>Cladocera</taxon>
        <taxon>Anomopoda</taxon>
        <taxon>Daphniidae</taxon>
        <taxon>Daphnia</taxon>
    </lineage>
</organism>
<dbReference type="Pfam" id="PF02187">
    <property type="entry name" value="GAS2"/>
    <property type="match status" value="1"/>
</dbReference>
<protein>
    <submittedName>
        <fullName evidence="8">Uncharacterized protein</fullName>
    </submittedName>
</protein>
<proteinExistence type="inferred from homology"/>
<feature type="region of interest" description="Disordered" evidence="5">
    <location>
        <begin position="626"/>
        <end position="652"/>
    </location>
</feature>
<dbReference type="AlphaFoldDB" id="A0A8J2WU86"/>
<feature type="region of interest" description="Disordered" evidence="5">
    <location>
        <begin position="700"/>
        <end position="728"/>
    </location>
</feature>
<dbReference type="GO" id="GO:0051015">
    <property type="term" value="F:actin filament binding"/>
    <property type="evidence" value="ECO:0007669"/>
    <property type="project" value="TreeGrafter"/>
</dbReference>
<comment type="subcellular location">
    <subcellularLocation>
        <location evidence="1">Cytoplasm</location>
        <location evidence="1">Cytoskeleton</location>
    </subcellularLocation>
</comment>
<feature type="compositionally biased region" description="Polar residues" evidence="5">
    <location>
        <begin position="316"/>
        <end position="325"/>
    </location>
</feature>
<dbReference type="OrthoDB" id="206130at2759"/>
<dbReference type="SUPFAM" id="SSF47576">
    <property type="entry name" value="Calponin-homology domain, CH-domain"/>
    <property type="match status" value="1"/>
</dbReference>
<dbReference type="PANTHER" id="PTHR46756:SF13">
    <property type="entry name" value="GROWTH ARREST-SPECIFIC PROTEIN 2"/>
    <property type="match status" value="1"/>
</dbReference>
<dbReference type="SMART" id="SM00033">
    <property type="entry name" value="CH"/>
    <property type="match status" value="1"/>
</dbReference>
<evidence type="ECO:0000259" key="6">
    <source>
        <dbReference type="PROSITE" id="PS50021"/>
    </source>
</evidence>
<dbReference type="CDD" id="cd21204">
    <property type="entry name" value="CH_GAS2-like"/>
    <property type="match status" value="1"/>
</dbReference>
<evidence type="ECO:0000256" key="2">
    <source>
        <dbReference type="ARBA" id="ARBA00022490"/>
    </source>
</evidence>
<name>A0A8J2WU86_9CRUS</name>
<dbReference type="InterPro" id="IPR036872">
    <property type="entry name" value="CH_dom_sf"/>
</dbReference>
<dbReference type="PANTHER" id="PTHR46756">
    <property type="entry name" value="TRANSGELIN"/>
    <property type="match status" value="1"/>
</dbReference>
<dbReference type="EMBL" id="CAKKLH010000316">
    <property type="protein sequence ID" value="CAH0111743.1"/>
    <property type="molecule type" value="Genomic_DNA"/>
</dbReference>
<evidence type="ECO:0000256" key="1">
    <source>
        <dbReference type="ARBA" id="ARBA00004245"/>
    </source>
</evidence>
<dbReference type="GO" id="GO:0008017">
    <property type="term" value="F:microtubule binding"/>
    <property type="evidence" value="ECO:0007669"/>
    <property type="project" value="InterPro"/>
</dbReference>
<dbReference type="Proteomes" id="UP000789390">
    <property type="component" value="Unassembled WGS sequence"/>
</dbReference>
<evidence type="ECO:0000313" key="8">
    <source>
        <dbReference type="EMBL" id="CAH0111743.1"/>
    </source>
</evidence>
<dbReference type="Gene3D" id="1.10.418.10">
    <property type="entry name" value="Calponin-like domain"/>
    <property type="match status" value="1"/>
</dbReference>
<feature type="compositionally biased region" description="Low complexity" evidence="5">
    <location>
        <begin position="407"/>
        <end position="431"/>
    </location>
</feature>
<dbReference type="InterPro" id="IPR001715">
    <property type="entry name" value="CH_dom"/>
</dbReference>
<feature type="region of interest" description="Disordered" evidence="5">
    <location>
        <begin position="402"/>
        <end position="461"/>
    </location>
</feature>
<evidence type="ECO:0000259" key="7">
    <source>
        <dbReference type="PROSITE" id="PS51460"/>
    </source>
</evidence>
<evidence type="ECO:0000256" key="3">
    <source>
        <dbReference type="ARBA" id="ARBA00023212"/>
    </source>
</evidence>
<dbReference type="InterPro" id="IPR003108">
    <property type="entry name" value="GAR_dom"/>
</dbReference>
<feature type="region of interest" description="Disordered" evidence="5">
    <location>
        <begin position="1"/>
        <end position="39"/>
    </location>
</feature>
<dbReference type="SUPFAM" id="SSF143575">
    <property type="entry name" value="GAS2 domain-like"/>
    <property type="match status" value="1"/>
</dbReference>
<dbReference type="InterPro" id="IPR036534">
    <property type="entry name" value="GAR_dom_sf"/>
</dbReference>
<sequence length="744" mass="81739">MSFRRQHRQAGTTVETSSRWAWPPMGGGTAGSVGAAKGPRGGSLSALDLLDRAADEPDVGWPQTEAELATFYHSSIMDQQQRHLEPLREDLADWLNKILDLDYLTSNNFMDMLDTGVLICHLARRIQAIAKDVVTSRSRALFGGDGGVDATTKYDGALLNGSPDNVKQAQQYLQALLRSANNQANLLAAAKAVPQGRVRCWERAAKGSFFSRENACNFLNFCRQLGIHENLLFESEDLVLHGQPRNVILCLLELGRVAGRLGMEPPGLVQLEREVDLQIERYQCGLEQMTANLLGLRDDNDDDNDHVDNVDHNNHSAPQSTNEPLTPSDDRKAIAEPSNNDVMGHDEAEQNPVAHLNRSLTYSVNEKLDGHDHESILTRCEPPTSDDSPTVLLPVIRTDDKLPACRSPVSPSPSITSTTSTTTTNASQTPSIVCRQADEVSSSPSSPTNSYGRLPFSRPIKNPSELDKKVEHFLLKSQAECRCAEKYCDRLKIYKISEGLYRIGDRNVFIRLFKDRHVMVRVGGGWDTLEHYLIRHDPCRRGHDHSRSPTPECGGRPRLSNGAISPVGPPLMTSSTPCLSHEARGRTPEKILMTPTTSTTNVGSNGRRRYVGRSLTMDLNQQINAHFSTNSIGTTPTSRRSSTTSNSASSFTTHTKLSTLTAAYKQEGTLSPTGLTPTALTPELNKTTGFNFGRAPMIPGRNGSFNAGNSVKRSRPTPVYNRSRTTDLSDLARRTSALISPSLR</sequence>
<evidence type="ECO:0000256" key="4">
    <source>
        <dbReference type="ARBA" id="ARBA00038441"/>
    </source>
</evidence>
<feature type="compositionally biased region" description="Polar residues" evidence="5">
    <location>
        <begin position="9"/>
        <end position="19"/>
    </location>
</feature>
<feature type="domain" description="GAR" evidence="7">
    <location>
        <begin position="464"/>
        <end position="540"/>
    </location>
</feature>
<reference evidence="8" key="1">
    <citation type="submission" date="2021-11" db="EMBL/GenBank/DDBJ databases">
        <authorList>
            <person name="Schell T."/>
        </authorList>
    </citation>
    <scope>NUCLEOTIDE SEQUENCE</scope>
    <source>
        <strain evidence="8">M5</strain>
    </source>
</reference>
<keyword evidence="2" id="KW-0963">Cytoplasm</keyword>
<dbReference type="GO" id="GO:0005884">
    <property type="term" value="C:actin filament"/>
    <property type="evidence" value="ECO:0007669"/>
    <property type="project" value="TreeGrafter"/>
</dbReference>
<feature type="compositionally biased region" description="Low complexity" evidence="5">
    <location>
        <begin position="631"/>
        <end position="652"/>
    </location>
</feature>
<feature type="region of interest" description="Disordered" evidence="5">
    <location>
        <begin position="295"/>
        <end position="353"/>
    </location>
</feature>
<dbReference type="Pfam" id="PF00307">
    <property type="entry name" value="CH"/>
    <property type="match status" value="1"/>
</dbReference>
<comment type="caution">
    <text evidence="8">The sequence shown here is derived from an EMBL/GenBank/DDBJ whole genome shotgun (WGS) entry which is preliminary data.</text>
</comment>
<comment type="similarity">
    <text evidence="4">Belongs to the GAS2 family.</text>
</comment>
<evidence type="ECO:0000256" key="5">
    <source>
        <dbReference type="SAM" id="MobiDB-lite"/>
    </source>
</evidence>
<dbReference type="Gene3D" id="3.30.920.20">
    <property type="entry name" value="Gas2-like domain"/>
    <property type="match status" value="1"/>
</dbReference>